<dbReference type="SUPFAM" id="SSF49785">
    <property type="entry name" value="Galactose-binding domain-like"/>
    <property type="match status" value="2"/>
</dbReference>
<keyword evidence="12" id="KW-1185">Reference proteome</keyword>
<feature type="coiled-coil region" evidence="8">
    <location>
        <begin position="35"/>
        <end position="62"/>
    </location>
</feature>
<keyword evidence="6" id="KW-0106">Calcium</keyword>
<name>A0A9J7MQF2_BRAFL</name>
<dbReference type="Gene3D" id="2.60.120.260">
    <property type="entry name" value="Galactose-binding domain-like"/>
    <property type="match status" value="2"/>
</dbReference>
<feature type="domain" description="Fucolectin tachylectin-4 pentraxin-1" evidence="11">
    <location>
        <begin position="404"/>
        <end position="544"/>
    </location>
</feature>
<feature type="compositionally biased region" description="Acidic residues" evidence="9">
    <location>
        <begin position="757"/>
        <end position="768"/>
    </location>
</feature>
<evidence type="ECO:0000256" key="6">
    <source>
        <dbReference type="ARBA" id="ARBA00022837"/>
    </source>
</evidence>
<dbReference type="KEGG" id="bfo:118416010"/>
<feature type="domain" description="Fucolectin tachylectin-4 pentraxin-1" evidence="11">
    <location>
        <begin position="545"/>
        <end position="696"/>
    </location>
</feature>
<keyword evidence="8" id="KW-0175">Coiled coil</keyword>
<evidence type="ECO:0000259" key="11">
    <source>
        <dbReference type="SMART" id="SM00607"/>
    </source>
</evidence>
<dbReference type="SMART" id="SM00706">
    <property type="entry name" value="TECPR"/>
    <property type="match status" value="6"/>
</dbReference>
<dbReference type="InterPro" id="IPR008979">
    <property type="entry name" value="Galactose-bd-like_sf"/>
</dbReference>
<evidence type="ECO:0000313" key="13">
    <source>
        <dbReference type="RefSeq" id="XP_035676937.1"/>
    </source>
</evidence>
<feature type="signal peptide" evidence="10">
    <location>
        <begin position="1"/>
        <end position="20"/>
    </location>
</feature>
<evidence type="ECO:0000256" key="8">
    <source>
        <dbReference type="SAM" id="Coils"/>
    </source>
</evidence>
<sequence>MTRHFALVLSLALLIWGVHSEPVSYVDQQGKGLPLKGAMSKLQEKELLLKELEELAKEEVMNDGSDGTSSIDYNMPELTEKTTFVPLEPMSPDDQQANELPADEDEPLSNLQEAEILLRELEELAEEDRMTDDMSVLPEKRTSALLETRWESIGGRLKFVSVGSNGVWGVNSNDDIYYRTDTFENAASSGSGWQHIGGKLKQISSGHSVWGVNANDDIYIRQGITSSNPTGTGWHRIEGKLKQLDVSSTAKQLWGVNSGDNIYRRTGITTAEPKGAGWQHISGGLKFVSVGPAGVWGVNRNDDIFYRTGTFGNEASAGSGWHQIGGKLKQISSGDNIVWGVNANDDIYVREGISSSNPTGTGWRQIPGKLKQVEANPSGSQAWGVNSADGIYQRVGTVSTGLLDPNVAAGRRAYQSSVHGEGIPGRAVDGGRSTSWGHNSCTHTVTENNPWWYVDLGKTVTVDHVAIVNRLDCCAERITPLDIHVGQSTDVARNARCGDHHRFPPGQSELTVDCDGKRGRYVGIRLPGNQRILTLCEVEVYAAPNRALGRPAVQSSVGWSGFPPRAVDGCRDPNYDQQCCTHTQAQTNPYWYVDLGSQRRVQWVVITNRQDCCHERLSPFTIHVGNSPNVASNPRCGGHHTIPAGKDKDAINCNGMRGRYVGIRLPGHGRMLTLCEVEVYEGSGYKKRTSDVRGIEGQGCGEHEEGDAWVADEDKHNCICDLNEAVCTKVDCGENGEQDPIKDEDGMWSCPEIPDVTSEEELEPEIPDETGRAMVGELPA</sequence>
<dbReference type="InterPro" id="IPR006585">
    <property type="entry name" value="FTP1"/>
</dbReference>
<keyword evidence="5" id="KW-0430">Lectin</keyword>
<dbReference type="Proteomes" id="UP000001554">
    <property type="component" value="Chromosome 5"/>
</dbReference>
<evidence type="ECO:0000256" key="4">
    <source>
        <dbReference type="ARBA" id="ARBA00022723"/>
    </source>
</evidence>
<evidence type="ECO:0000256" key="5">
    <source>
        <dbReference type="ARBA" id="ARBA00022734"/>
    </source>
</evidence>
<keyword evidence="10" id="KW-0732">Signal</keyword>
<proteinExistence type="inferred from homology"/>
<dbReference type="Pfam" id="PF19193">
    <property type="entry name" value="Tectonin"/>
    <property type="match status" value="1"/>
</dbReference>
<keyword evidence="4" id="KW-0479">Metal-binding</keyword>
<dbReference type="GO" id="GO:0046872">
    <property type="term" value="F:metal ion binding"/>
    <property type="evidence" value="ECO:0007669"/>
    <property type="project" value="UniProtKB-KW"/>
</dbReference>
<dbReference type="RefSeq" id="XP_035676937.1">
    <property type="nucleotide sequence ID" value="XM_035821044.1"/>
</dbReference>
<dbReference type="PANTHER" id="PTHR45713:SF6">
    <property type="entry name" value="F5_8 TYPE C DOMAIN-CONTAINING PROTEIN"/>
    <property type="match status" value="1"/>
</dbReference>
<evidence type="ECO:0000256" key="9">
    <source>
        <dbReference type="SAM" id="MobiDB-lite"/>
    </source>
</evidence>
<reference evidence="12" key="1">
    <citation type="journal article" date="2020" name="Nat. Ecol. Evol.">
        <title>Deeply conserved synteny resolves early events in vertebrate evolution.</title>
        <authorList>
            <person name="Simakov O."/>
            <person name="Marletaz F."/>
            <person name="Yue J.X."/>
            <person name="O'Connell B."/>
            <person name="Jenkins J."/>
            <person name="Brandt A."/>
            <person name="Calef R."/>
            <person name="Tung C.H."/>
            <person name="Huang T.K."/>
            <person name="Schmutz J."/>
            <person name="Satoh N."/>
            <person name="Yu J.K."/>
            <person name="Putnam N.H."/>
            <person name="Green R.E."/>
            <person name="Rokhsar D.S."/>
        </authorList>
    </citation>
    <scope>NUCLEOTIDE SEQUENCE [LARGE SCALE GENOMIC DNA]</scope>
    <source>
        <strain evidence="12">S238N-H82</strain>
    </source>
</reference>
<evidence type="ECO:0000256" key="7">
    <source>
        <dbReference type="ARBA" id="ARBA00023157"/>
    </source>
</evidence>
<evidence type="ECO:0000313" key="12">
    <source>
        <dbReference type="Proteomes" id="UP000001554"/>
    </source>
</evidence>
<dbReference type="SMART" id="SM00607">
    <property type="entry name" value="FTP"/>
    <property type="match status" value="2"/>
</dbReference>
<accession>A0A9J7MQF2</accession>
<dbReference type="AlphaFoldDB" id="A0A9J7MQF2"/>
<keyword evidence="7" id="KW-1015">Disulfide bond</keyword>
<organism evidence="12 13">
    <name type="scientific">Branchiostoma floridae</name>
    <name type="common">Florida lancelet</name>
    <name type="synonym">Amphioxus</name>
    <dbReference type="NCBI Taxonomy" id="7739"/>
    <lineage>
        <taxon>Eukaryota</taxon>
        <taxon>Metazoa</taxon>
        <taxon>Chordata</taxon>
        <taxon>Cephalochordata</taxon>
        <taxon>Leptocardii</taxon>
        <taxon>Amphioxiformes</taxon>
        <taxon>Branchiostomatidae</taxon>
        <taxon>Branchiostoma</taxon>
    </lineage>
</organism>
<dbReference type="GO" id="GO:0010185">
    <property type="term" value="P:regulation of cellular defense response"/>
    <property type="evidence" value="ECO:0007669"/>
    <property type="project" value="UniProtKB-ARBA"/>
</dbReference>
<feature type="chain" id="PRO_5039910452" evidence="10">
    <location>
        <begin position="21"/>
        <end position="780"/>
    </location>
</feature>
<dbReference type="InterPro" id="IPR051941">
    <property type="entry name" value="BG_Antigen-Binding_Lectin"/>
</dbReference>
<evidence type="ECO:0000256" key="1">
    <source>
        <dbReference type="ARBA" id="ARBA00002219"/>
    </source>
</evidence>
<dbReference type="GO" id="GO:0001868">
    <property type="term" value="P:regulation of complement activation, lectin pathway"/>
    <property type="evidence" value="ECO:0007669"/>
    <property type="project" value="UniProtKB-ARBA"/>
</dbReference>
<evidence type="ECO:0000256" key="10">
    <source>
        <dbReference type="SAM" id="SignalP"/>
    </source>
</evidence>
<dbReference type="InterPro" id="IPR006624">
    <property type="entry name" value="Beta-propeller_rpt_TECPR"/>
</dbReference>
<dbReference type="OrthoDB" id="547680at2759"/>
<dbReference type="PANTHER" id="PTHR45713">
    <property type="entry name" value="FTP DOMAIN-CONTAINING PROTEIN"/>
    <property type="match status" value="1"/>
</dbReference>
<dbReference type="GeneID" id="118416010"/>
<comment type="subunit">
    <text evidence="3">Homotrimer.</text>
</comment>
<evidence type="ECO:0000256" key="2">
    <source>
        <dbReference type="ARBA" id="ARBA00010147"/>
    </source>
</evidence>
<feature type="region of interest" description="Disordered" evidence="9">
    <location>
        <begin position="756"/>
        <end position="780"/>
    </location>
</feature>
<gene>
    <name evidence="13" type="primary">LOC118416010</name>
</gene>
<comment type="function">
    <text evidence="1">Acts as a defensive agent. Recognizes blood group fucosylated oligosaccharides including A, B, H and Lewis B-type antigens. Does not recognize Lewis A antigen and has low affinity for monovalent haptens.</text>
</comment>
<evidence type="ECO:0000256" key="3">
    <source>
        <dbReference type="ARBA" id="ARBA00011233"/>
    </source>
</evidence>
<protein>
    <submittedName>
        <fullName evidence="13">Uncharacterized protein LOC118416010</fullName>
    </submittedName>
</protein>
<comment type="similarity">
    <text evidence="2">Belongs to the fucolectin family.</text>
</comment>
<dbReference type="GO" id="GO:0042806">
    <property type="term" value="F:fucose binding"/>
    <property type="evidence" value="ECO:0007669"/>
    <property type="project" value="UniProtKB-ARBA"/>
</dbReference>
<reference evidence="13" key="2">
    <citation type="submission" date="2025-08" db="UniProtKB">
        <authorList>
            <consortium name="RefSeq"/>
        </authorList>
    </citation>
    <scope>IDENTIFICATION</scope>
    <source>
        <strain evidence="13">S238N-H82</strain>
        <tissue evidence="13">Testes</tissue>
    </source>
</reference>
<dbReference type="Pfam" id="PF22633">
    <property type="entry name" value="F5_F8_type_C_2"/>
    <property type="match status" value="2"/>
</dbReference>